<comment type="caution">
    <text evidence="2">The sequence shown here is derived from an EMBL/GenBank/DDBJ whole genome shotgun (WGS) entry which is preliminary data.</text>
</comment>
<proteinExistence type="predicted"/>
<feature type="coiled-coil region" evidence="1">
    <location>
        <begin position="1"/>
        <end position="28"/>
    </location>
</feature>
<protein>
    <submittedName>
        <fullName evidence="2">Uncharacterized protein</fullName>
    </submittedName>
</protein>
<keyword evidence="3" id="KW-1185">Reference proteome</keyword>
<evidence type="ECO:0000313" key="3">
    <source>
        <dbReference type="Proteomes" id="UP000094849"/>
    </source>
</evidence>
<dbReference type="RefSeq" id="WP_069015135.1">
    <property type="nucleotide sequence ID" value="NZ_LVJW01000006.1"/>
</dbReference>
<name>A0A1E2UMD6_9GAMM</name>
<evidence type="ECO:0000256" key="1">
    <source>
        <dbReference type="SAM" id="Coils"/>
    </source>
</evidence>
<evidence type="ECO:0000313" key="2">
    <source>
        <dbReference type="EMBL" id="ODB95704.1"/>
    </source>
</evidence>
<dbReference type="OrthoDB" id="598398at2"/>
<keyword evidence="1" id="KW-0175">Coiled coil</keyword>
<reference evidence="2 3" key="1">
    <citation type="submission" date="2016-03" db="EMBL/GenBank/DDBJ databases">
        <title>Chemosynthetic sulphur-oxidizing symbionts of marine invertebrate animals are capable of nitrogen fixation.</title>
        <authorList>
            <person name="Petersen J.M."/>
            <person name="Kemper A."/>
            <person name="Gruber-Vodicka H."/>
            <person name="Cardini U."/>
            <person name="Geest Mvander."/>
            <person name="Kleiner M."/>
            <person name="Bulgheresi S."/>
            <person name="Fussmann M."/>
            <person name="Herbold C."/>
            <person name="Seah B.K.B."/>
            <person name="Antony C.Paul."/>
            <person name="Liu D."/>
            <person name="Belitz A."/>
            <person name="Weber M."/>
        </authorList>
    </citation>
    <scope>NUCLEOTIDE SEQUENCE [LARGE SCALE GENOMIC DNA]</scope>
    <source>
        <strain evidence="2">G_D</strain>
    </source>
</reference>
<dbReference type="Proteomes" id="UP000094849">
    <property type="component" value="Unassembled WGS sequence"/>
</dbReference>
<gene>
    <name evidence="2" type="ORF">A3196_02405</name>
</gene>
<accession>A0A1E2UMD6</accession>
<dbReference type="AlphaFoldDB" id="A0A1E2UMD6"/>
<sequence length="74" mass="8633">MSDIQTHKQALEEKIAELESKLAGLKGELQKEVEFEQHKAVDQLDFHYADLDTTFNSLKEFLNMLRDDFKKTFG</sequence>
<dbReference type="STRING" id="1818881.A3196_02405"/>
<organism evidence="2 3">
    <name type="scientific">Candidatus Thiodiazotropha endoloripes</name>
    <dbReference type="NCBI Taxonomy" id="1818881"/>
    <lineage>
        <taxon>Bacteria</taxon>
        <taxon>Pseudomonadati</taxon>
        <taxon>Pseudomonadota</taxon>
        <taxon>Gammaproteobacteria</taxon>
        <taxon>Chromatiales</taxon>
        <taxon>Sedimenticolaceae</taxon>
        <taxon>Candidatus Thiodiazotropha</taxon>
    </lineage>
</organism>
<dbReference type="EMBL" id="LVJZ01000003">
    <property type="protein sequence ID" value="ODB95704.1"/>
    <property type="molecule type" value="Genomic_DNA"/>
</dbReference>